<dbReference type="InterPro" id="IPR015915">
    <property type="entry name" value="Kelch-typ_b-propeller"/>
</dbReference>
<dbReference type="KEGG" id="bspl:114853370"/>
<reference evidence="5" key="1">
    <citation type="submission" date="2025-08" db="UniProtKB">
        <authorList>
            <consortium name="RefSeq"/>
        </authorList>
    </citation>
    <scope>IDENTIFICATION</scope>
</reference>
<dbReference type="PANTHER" id="PTHR24412">
    <property type="entry name" value="KELCH PROTEIN"/>
    <property type="match status" value="1"/>
</dbReference>
<name>A0A6P7M961_BETSP</name>
<dbReference type="Pfam" id="PF07707">
    <property type="entry name" value="BACK"/>
    <property type="match status" value="1"/>
</dbReference>
<dbReference type="SUPFAM" id="SSF54695">
    <property type="entry name" value="POZ domain"/>
    <property type="match status" value="1"/>
</dbReference>
<gene>
    <name evidence="5" type="primary">LOC114853370</name>
</gene>
<keyword evidence="4" id="KW-1185">Reference proteome</keyword>
<dbReference type="SUPFAM" id="SSF117281">
    <property type="entry name" value="Kelch motif"/>
    <property type="match status" value="1"/>
</dbReference>
<dbReference type="Gene3D" id="1.25.40.420">
    <property type="match status" value="1"/>
</dbReference>
<sequence length="561" mass="63056">MACGADTELNLQGFRLTKNKAEEDETPLHEEDPPTAVVPDVILRVEGESFYVNRHHLALQSPYFRALFFGCGVESSKKKVDIKGVVLQHFKALMDHSRTSSLPLDRENVLGILQAADFLQFEQARLLCCKFLERELHLSNCLGMMAYAWQLGCMQLYTAARQVALTHFSALSAGEDFLSLSKESIADLLASDNLAIHKDDLALEAVLRWVSFHPEREEHFLELIELVRPESLSLQFITELLTRMTSSDPKAKLICMLNDHFPASWSMGRSMRRTRARESLFVLGGPHDQEEQALYQFHPLSGRWQSCAPLQRKNLTQYSVAVLGDNLFVTGGYFRDVLWFSVDWVRIYECGNQRWVDGPALLKSRHSHCSIGLESILLVLGGSMDEGLVAEVERLDLGSEEGWKGVSPMVRAVERAAAAALGPCVYVACGLDENGEVYGGIQRYVVREDQWDVVSYSPFPRYDLVATELNGALYLFGGQVLRFDVDTDEWTVQAEDFLDRKFFCGCALVSGQIYLVSERKSNRAFPNMVLLDPYIDTCIEVDDAIPCPVPIRGCAAVRMDT</sequence>
<dbReference type="GeneID" id="114853370"/>
<dbReference type="InterPro" id="IPR006652">
    <property type="entry name" value="Kelch_1"/>
</dbReference>
<dbReference type="RefSeq" id="XP_029002509.1">
    <property type="nucleotide sequence ID" value="XM_029146676.3"/>
</dbReference>
<dbReference type="PIRSF" id="PIRSF037037">
    <property type="entry name" value="Kelch-like_protein_gigaxonin"/>
    <property type="match status" value="1"/>
</dbReference>
<dbReference type="SMART" id="SM00225">
    <property type="entry name" value="BTB"/>
    <property type="match status" value="1"/>
</dbReference>
<dbReference type="PROSITE" id="PS50097">
    <property type="entry name" value="BTB"/>
    <property type="match status" value="1"/>
</dbReference>
<evidence type="ECO:0000313" key="4">
    <source>
        <dbReference type="Proteomes" id="UP000515150"/>
    </source>
</evidence>
<dbReference type="InterPro" id="IPR000210">
    <property type="entry name" value="BTB/POZ_dom"/>
</dbReference>
<keyword evidence="2" id="KW-0677">Repeat</keyword>
<evidence type="ECO:0000259" key="3">
    <source>
        <dbReference type="PROSITE" id="PS50097"/>
    </source>
</evidence>
<dbReference type="InterPro" id="IPR017096">
    <property type="entry name" value="BTB-kelch_protein"/>
</dbReference>
<protein>
    <submittedName>
        <fullName evidence="5">Kelch-like protein 23</fullName>
    </submittedName>
</protein>
<accession>A0A6P7M961</accession>
<dbReference type="InParanoid" id="A0A6P7M961"/>
<dbReference type="InterPro" id="IPR011705">
    <property type="entry name" value="BACK"/>
</dbReference>
<dbReference type="Gene3D" id="2.120.10.80">
    <property type="entry name" value="Kelch-type beta propeller"/>
    <property type="match status" value="1"/>
</dbReference>
<dbReference type="SMART" id="SM00875">
    <property type="entry name" value="BACK"/>
    <property type="match status" value="1"/>
</dbReference>
<evidence type="ECO:0000313" key="5">
    <source>
        <dbReference type="RefSeq" id="XP_029002509.1"/>
    </source>
</evidence>
<dbReference type="Gene3D" id="3.30.710.10">
    <property type="entry name" value="Potassium Channel Kv1.1, Chain A"/>
    <property type="match status" value="1"/>
</dbReference>
<dbReference type="SMART" id="SM00612">
    <property type="entry name" value="Kelch"/>
    <property type="match status" value="5"/>
</dbReference>
<evidence type="ECO:0000256" key="1">
    <source>
        <dbReference type="ARBA" id="ARBA00022441"/>
    </source>
</evidence>
<organism evidence="4 5">
    <name type="scientific">Betta splendens</name>
    <name type="common">Siamese fighting fish</name>
    <dbReference type="NCBI Taxonomy" id="158456"/>
    <lineage>
        <taxon>Eukaryota</taxon>
        <taxon>Metazoa</taxon>
        <taxon>Chordata</taxon>
        <taxon>Craniata</taxon>
        <taxon>Vertebrata</taxon>
        <taxon>Euteleostomi</taxon>
        <taxon>Actinopterygii</taxon>
        <taxon>Neopterygii</taxon>
        <taxon>Teleostei</taxon>
        <taxon>Neoteleostei</taxon>
        <taxon>Acanthomorphata</taxon>
        <taxon>Anabantaria</taxon>
        <taxon>Anabantiformes</taxon>
        <taxon>Anabantoidei</taxon>
        <taxon>Osphronemidae</taxon>
        <taxon>Betta</taxon>
    </lineage>
</organism>
<feature type="domain" description="BTB" evidence="3">
    <location>
        <begin position="39"/>
        <end position="106"/>
    </location>
</feature>
<dbReference type="InterPro" id="IPR011333">
    <property type="entry name" value="SKP1/BTB/POZ_sf"/>
</dbReference>
<keyword evidence="1" id="KW-0880">Kelch repeat</keyword>
<evidence type="ECO:0000256" key="2">
    <source>
        <dbReference type="ARBA" id="ARBA00022737"/>
    </source>
</evidence>
<dbReference type="Pfam" id="PF00651">
    <property type="entry name" value="BTB"/>
    <property type="match status" value="1"/>
</dbReference>
<dbReference type="OrthoDB" id="10027872at2759"/>
<dbReference type="Proteomes" id="UP000515150">
    <property type="component" value="Chromosome 4"/>
</dbReference>
<proteinExistence type="predicted"/>
<dbReference type="AlphaFoldDB" id="A0A6P7M961"/>
<dbReference type="Pfam" id="PF01344">
    <property type="entry name" value="Kelch_1"/>
    <property type="match status" value="1"/>
</dbReference>
<dbReference type="PANTHER" id="PTHR24412:SF490">
    <property type="entry name" value="BTB DOMAIN-CONTAINING PROTEIN"/>
    <property type="match status" value="1"/>
</dbReference>